<feature type="transmembrane region" description="Helical" evidence="1">
    <location>
        <begin position="134"/>
        <end position="155"/>
    </location>
</feature>
<name>A0ABR7IVP8_9FLAO</name>
<feature type="transmembrane region" description="Helical" evidence="1">
    <location>
        <begin position="101"/>
        <end position="128"/>
    </location>
</feature>
<feature type="transmembrane region" description="Helical" evidence="1">
    <location>
        <begin position="48"/>
        <end position="70"/>
    </location>
</feature>
<keyword evidence="1" id="KW-0472">Membrane</keyword>
<evidence type="ECO:0008006" key="4">
    <source>
        <dbReference type="Google" id="ProtNLM"/>
    </source>
</evidence>
<feature type="transmembrane region" description="Helical" evidence="1">
    <location>
        <begin position="20"/>
        <end position="42"/>
    </location>
</feature>
<gene>
    <name evidence="2" type="ORF">H8R27_02760</name>
</gene>
<sequence length="170" mass="19779">MFREFLVLIFDYLSISKKYLFFDMVIPLILSFFIIYVVPSQLAFNDEFIGQMISLVGILAGFNITAITFLSSTSSKMVDELKAKKGVERIGGKKINLFQELYIYISYSTLLAFIIIFFEVIGYVIPISSLYENWFFKLLCLLNLTTILHLVLLNIRNITFIYFSFFEKSN</sequence>
<reference evidence="2 3" key="1">
    <citation type="submission" date="2020-08" db="EMBL/GenBank/DDBJ databases">
        <title>Description of novel Flavobacterium F-408 isolate.</title>
        <authorList>
            <person name="Saticioglu I.B."/>
            <person name="Duman M."/>
            <person name="Altun S."/>
        </authorList>
    </citation>
    <scope>NUCLEOTIDE SEQUENCE [LARGE SCALE GENOMIC DNA]</scope>
    <source>
        <strain evidence="2 3">F-408</strain>
    </source>
</reference>
<evidence type="ECO:0000256" key="1">
    <source>
        <dbReference type="SAM" id="Phobius"/>
    </source>
</evidence>
<organism evidence="2 3">
    <name type="scientific">Flavobacterium bernardetii</name>
    <dbReference type="NCBI Taxonomy" id="2813823"/>
    <lineage>
        <taxon>Bacteria</taxon>
        <taxon>Pseudomonadati</taxon>
        <taxon>Bacteroidota</taxon>
        <taxon>Flavobacteriia</taxon>
        <taxon>Flavobacteriales</taxon>
        <taxon>Flavobacteriaceae</taxon>
        <taxon>Flavobacterium</taxon>
    </lineage>
</organism>
<proteinExistence type="predicted"/>
<keyword evidence="1" id="KW-1133">Transmembrane helix</keyword>
<evidence type="ECO:0000313" key="2">
    <source>
        <dbReference type="EMBL" id="MBC5833798.1"/>
    </source>
</evidence>
<dbReference type="Proteomes" id="UP000605990">
    <property type="component" value="Unassembled WGS sequence"/>
</dbReference>
<comment type="caution">
    <text evidence="2">The sequence shown here is derived from an EMBL/GenBank/DDBJ whole genome shotgun (WGS) entry which is preliminary data.</text>
</comment>
<dbReference type="RefSeq" id="WP_166125030.1">
    <property type="nucleotide sequence ID" value="NZ_JAANOQ010000001.1"/>
</dbReference>
<dbReference type="EMBL" id="JACRUN010000001">
    <property type="protein sequence ID" value="MBC5833798.1"/>
    <property type="molecule type" value="Genomic_DNA"/>
</dbReference>
<keyword evidence="3" id="KW-1185">Reference proteome</keyword>
<accession>A0ABR7IVP8</accession>
<keyword evidence="1" id="KW-0812">Transmembrane</keyword>
<evidence type="ECO:0000313" key="3">
    <source>
        <dbReference type="Proteomes" id="UP000605990"/>
    </source>
</evidence>
<protein>
    <recommendedName>
        <fullName evidence="4">ABC-2 type transporter domain-containing protein</fullName>
    </recommendedName>
</protein>